<keyword evidence="2" id="KW-1185">Reference proteome</keyword>
<gene>
    <name evidence="1" type="ORF">Hypma_000328</name>
</gene>
<dbReference type="OrthoDB" id="3365698at2759"/>
<sequence length="378" mass="43338">MLWRTILLRPQNYTRDGSLGYLSSRLREYLNRSQTLPLRIRLSGLSERALSRHPNTMIHWHALIDVLNFHSPRWENVQFSHILKPLLLKFERQIKGRLPILQTVHLSTNFPDFGPLTLDAFAICPKLRRFEYYGNARLGLAVPYDQLNFYGGGPVLTFPNSTTDFRSLKYLRLCSPHSLHPPYFIAPRFLSSRVETLDLVGSTHMLDYFRLPGLRTLSINYMFSSVQSIFEMIQHSSCTLTSLTLTTRAFTDETMIAVFQATPALTSLVLSHQESNTTDRLLDRLTVKHDLQIHTSLLLKLERLSVRLGDGITWSDISFLDMIKSRWYGISSCSITPTGCISRLQAIDIKLPHGQCFMISDILMNLQTEGLEVSITYN</sequence>
<accession>A0A369J958</accession>
<evidence type="ECO:0008006" key="3">
    <source>
        <dbReference type="Google" id="ProtNLM"/>
    </source>
</evidence>
<dbReference type="AlphaFoldDB" id="A0A369J958"/>
<dbReference type="InterPro" id="IPR032675">
    <property type="entry name" value="LRR_dom_sf"/>
</dbReference>
<evidence type="ECO:0000313" key="2">
    <source>
        <dbReference type="Proteomes" id="UP000076154"/>
    </source>
</evidence>
<proteinExistence type="predicted"/>
<dbReference type="EMBL" id="LUEZ02000101">
    <property type="protein sequence ID" value="RDB18581.1"/>
    <property type="molecule type" value="Genomic_DNA"/>
</dbReference>
<protein>
    <recommendedName>
        <fullName evidence="3">F-box domain-containing protein</fullName>
    </recommendedName>
</protein>
<reference evidence="1" key="1">
    <citation type="submission" date="2018-04" db="EMBL/GenBank/DDBJ databases">
        <title>Whole genome sequencing of Hypsizygus marmoreus.</title>
        <authorList>
            <person name="Choi I.-G."/>
            <person name="Min B."/>
            <person name="Kim J.-G."/>
            <person name="Kim S."/>
            <person name="Oh Y.-L."/>
            <person name="Kong W.-S."/>
            <person name="Park H."/>
            <person name="Jeong J."/>
            <person name="Song E.-S."/>
        </authorList>
    </citation>
    <scope>NUCLEOTIDE SEQUENCE [LARGE SCALE GENOMIC DNA]</scope>
    <source>
        <strain evidence="1">51987-8</strain>
    </source>
</reference>
<dbReference type="Gene3D" id="3.80.10.10">
    <property type="entry name" value="Ribonuclease Inhibitor"/>
    <property type="match status" value="1"/>
</dbReference>
<evidence type="ECO:0000313" key="1">
    <source>
        <dbReference type="EMBL" id="RDB18581.1"/>
    </source>
</evidence>
<comment type="caution">
    <text evidence="1">The sequence shown here is derived from an EMBL/GenBank/DDBJ whole genome shotgun (WGS) entry which is preliminary data.</text>
</comment>
<dbReference type="InParanoid" id="A0A369J958"/>
<dbReference type="SUPFAM" id="SSF52047">
    <property type="entry name" value="RNI-like"/>
    <property type="match status" value="1"/>
</dbReference>
<organism evidence="1 2">
    <name type="scientific">Hypsizygus marmoreus</name>
    <name type="common">White beech mushroom</name>
    <name type="synonym">Agaricus marmoreus</name>
    <dbReference type="NCBI Taxonomy" id="39966"/>
    <lineage>
        <taxon>Eukaryota</taxon>
        <taxon>Fungi</taxon>
        <taxon>Dikarya</taxon>
        <taxon>Basidiomycota</taxon>
        <taxon>Agaricomycotina</taxon>
        <taxon>Agaricomycetes</taxon>
        <taxon>Agaricomycetidae</taxon>
        <taxon>Agaricales</taxon>
        <taxon>Tricholomatineae</taxon>
        <taxon>Lyophyllaceae</taxon>
        <taxon>Hypsizygus</taxon>
    </lineage>
</organism>
<dbReference type="Proteomes" id="UP000076154">
    <property type="component" value="Unassembled WGS sequence"/>
</dbReference>
<name>A0A369J958_HYPMA</name>
<dbReference type="STRING" id="39966.A0A369J958"/>